<keyword evidence="7 13" id="KW-0001">2Fe-2S</keyword>
<organism evidence="15 16">
    <name type="scientific">Paractinoplanes hotanensis</name>
    <dbReference type="NCBI Taxonomy" id="2906497"/>
    <lineage>
        <taxon>Bacteria</taxon>
        <taxon>Bacillati</taxon>
        <taxon>Actinomycetota</taxon>
        <taxon>Actinomycetes</taxon>
        <taxon>Micromonosporales</taxon>
        <taxon>Micromonosporaceae</taxon>
        <taxon>Paractinoplanes</taxon>
    </lineage>
</organism>
<dbReference type="Pfam" id="PF04055">
    <property type="entry name" value="Radical_SAM"/>
    <property type="match status" value="1"/>
</dbReference>
<feature type="binding site" evidence="13">
    <location>
        <position position="67"/>
    </location>
    <ligand>
        <name>[4Fe-4S] cluster</name>
        <dbReference type="ChEBI" id="CHEBI:49883"/>
        <note>4Fe-4S-S-AdoMet</note>
    </ligand>
</feature>
<dbReference type="SFLD" id="SFLDG01060">
    <property type="entry name" value="BATS_domain_containing"/>
    <property type="match status" value="1"/>
</dbReference>
<evidence type="ECO:0000256" key="6">
    <source>
        <dbReference type="ARBA" id="ARBA00022691"/>
    </source>
</evidence>
<evidence type="ECO:0000256" key="7">
    <source>
        <dbReference type="ARBA" id="ARBA00022714"/>
    </source>
</evidence>
<name>A0ABT0YB01_9ACTN</name>
<dbReference type="SFLD" id="SFLDS00029">
    <property type="entry name" value="Radical_SAM"/>
    <property type="match status" value="1"/>
</dbReference>
<dbReference type="PROSITE" id="PS51918">
    <property type="entry name" value="RADICAL_SAM"/>
    <property type="match status" value="1"/>
</dbReference>
<dbReference type="SUPFAM" id="SSF102114">
    <property type="entry name" value="Radical SAM enzymes"/>
    <property type="match status" value="1"/>
</dbReference>
<evidence type="ECO:0000256" key="5">
    <source>
        <dbReference type="ARBA" id="ARBA00022679"/>
    </source>
</evidence>
<comment type="caution">
    <text evidence="13">Lacks conserved residue(s) required for the propagation of feature annotation.</text>
</comment>
<dbReference type="InterPro" id="IPR010722">
    <property type="entry name" value="BATS_dom"/>
</dbReference>
<comment type="similarity">
    <text evidence="2 13">Belongs to the radical SAM superfamily. Biotin synthase family.</text>
</comment>
<comment type="cofactor">
    <cofactor evidence="13">
        <name>[2Fe-2S] cluster</name>
        <dbReference type="ChEBI" id="CHEBI:190135"/>
    </cofactor>
    <text evidence="13">Binds 1 [2Fe-2S] cluster. The cluster is coordinated with 3 cysteines and 1 arginine.</text>
</comment>
<reference evidence="15 16" key="1">
    <citation type="submission" date="2022-06" db="EMBL/GenBank/DDBJ databases">
        <title>Actinoplanes abujensis sp. nov., isolated from Nigerian arid soil.</title>
        <authorList>
            <person name="Ding P."/>
        </authorList>
    </citation>
    <scope>NUCLEOTIDE SEQUENCE [LARGE SCALE GENOMIC DNA]</scope>
    <source>
        <strain evidence="16">TRM88002</strain>
    </source>
</reference>
<dbReference type="SMART" id="SM00729">
    <property type="entry name" value="Elp3"/>
    <property type="match status" value="1"/>
</dbReference>
<dbReference type="Proteomes" id="UP001523216">
    <property type="component" value="Unassembled WGS sequence"/>
</dbReference>
<dbReference type="SMART" id="SM00876">
    <property type="entry name" value="BATS"/>
    <property type="match status" value="1"/>
</dbReference>
<evidence type="ECO:0000256" key="1">
    <source>
        <dbReference type="ARBA" id="ARBA00004942"/>
    </source>
</evidence>
<dbReference type="SFLD" id="SFLDG01278">
    <property type="entry name" value="biotin_synthase_like"/>
    <property type="match status" value="1"/>
</dbReference>
<dbReference type="InterPro" id="IPR006638">
    <property type="entry name" value="Elp3/MiaA/NifB-like_rSAM"/>
</dbReference>
<feature type="binding site" evidence="13">
    <location>
        <position position="71"/>
    </location>
    <ligand>
        <name>[4Fe-4S] cluster</name>
        <dbReference type="ChEBI" id="CHEBI:49883"/>
        <note>4Fe-4S-S-AdoMet</note>
    </ligand>
</feature>
<evidence type="ECO:0000256" key="2">
    <source>
        <dbReference type="ARBA" id="ARBA00010765"/>
    </source>
</evidence>
<dbReference type="EMBL" id="JAMQOL010000056">
    <property type="protein sequence ID" value="MCM4083227.1"/>
    <property type="molecule type" value="Genomic_DNA"/>
</dbReference>
<gene>
    <name evidence="13 15" type="primary">bioB</name>
    <name evidence="15" type="ORF">LXN57_37330</name>
</gene>
<dbReference type="InterPro" id="IPR024177">
    <property type="entry name" value="Biotin_synthase"/>
</dbReference>
<dbReference type="RefSeq" id="WP_251802941.1">
    <property type="nucleotide sequence ID" value="NZ_JAMQOL010000056.1"/>
</dbReference>
<evidence type="ECO:0000256" key="13">
    <source>
        <dbReference type="HAMAP-Rule" id="MF_01694"/>
    </source>
</evidence>
<evidence type="ECO:0000313" key="15">
    <source>
        <dbReference type="EMBL" id="MCM4083227.1"/>
    </source>
</evidence>
<dbReference type="GO" id="GO:0004076">
    <property type="term" value="F:biotin synthase activity"/>
    <property type="evidence" value="ECO:0007669"/>
    <property type="project" value="UniProtKB-EC"/>
</dbReference>
<dbReference type="InterPro" id="IPR013785">
    <property type="entry name" value="Aldolase_TIM"/>
</dbReference>
<comment type="pathway">
    <text evidence="1 13">Cofactor biosynthesis; biotin biosynthesis; biotin from 7,8-diaminononanoate: step 2/2.</text>
</comment>
<keyword evidence="11 13" id="KW-0411">Iron-sulfur</keyword>
<keyword evidence="16" id="KW-1185">Reference proteome</keyword>
<keyword evidence="8 13" id="KW-0479">Metal-binding</keyword>
<comment type="caution">
    <text evidence="15">The sequence shown here is derived from an EMBL/GenBank/DDBJ whole genome shotgun (WGS) entry which is preliminary data.</text>
</comment>
<sequence>MSEILDRATAQVLNDGIGLDEAQILEVLRSPDDDLPALLQLAHDVRMKWCGPEVEVEGIVSLKTGGCPEDCHFCSQSGLFASPVRSVWLDIPSLVEAAKQTAATGATEFCIVAAVRGPDQRLMDQMREGVKAIRAEVDIQVAASLGMLSQEQVDDLVEMGVHRYNHNLETCQSHFPNVVTTHTWEERWSTLKMVRESGMEVCCGGILGLGESVAQRAEFAAQLAQLDPHEVPMNFLNPRPGTPLGDQPVVEGKDALRAIAAFRLAMPRTILRFAGGREITLGDLGTRDGLLGGINAVIVGNYLTTLGRPATADLELLQDLKMPVKALSATI</sequence>
<keyword evidence="10 13" id="KW-0408">Iron</keyword>
<dbReference type="PIRSF" id="PIRSF001619">
    <property type="entry name" value="Biotin_synth"/>
    <property type="match status" value="1"/>
</dbReference>
<dbReference type="CDD" id="cd01335">
    <property type="entry name" value="Radical_SAM"/>
    <property type="match status" value="1"/>
</dbReference>
<feature type="binding site" evidence="13">
    <location>
        <position position="272"/>
    </location>
    <ligand>
        <name>[2Fe-2S] cluster</name>
        <dbReference type="ChEBI" id="CHEBI:190135"/>
    </ligand>
</feature>
<evidence type="ECO:0000256" key="3">
    <source>
        <dbReference type="ARBA" id="ARBA00012236"/>
    </source>
</evidence>
<evidence type="ECO:0000256" key="12">
    <source>
        <dbReference type="ARBA" id="ARBA00051157"/>
    </source>
</evidence>
<accession>A0ABT0YB01</accession>
<keyword evidence="4 13" id="KW-0004">4Fe-4S</keyword>
<dbReference type="EC" id="2.8.1.6" evidence="3 13"/>
<proteinExistence type="inferred from homology"/>
<feature type="domain" description="Radical SAM core" evidence="14">
    <location>
        <begin position="52"/>
        <end position="277"/>
    </location>
</feature>
<comment type="cofactor">
    <cofactor evidence="13">
        <name>[4Fe-4S] cluster</name>
        <dbReference type="ChEBI" id="CHEBI:49883"/>
    </cofactor>
    <text evidence="13">Binds 1 [4Fe-4S] cluster. The cluster is coordinated with 3 cysteines and an exchangeable S-adenosyl-L-methionine.</text>
</comment>
<comment type="catalytic activity">
    <reaction evidence="12 13">
        <text>(4R,5S)-dethiobiotin + (sulfur carrier)-SH + 2 reduced [2Fe-2S]-[ferredoxin] + 2 S-adenosyl-L-methionine = (sulfur carrier)-H + biotin + 2 5'-deoxyadenosine + 2 L-methionine + 2 oxidized [2Fe-2S]-[ferredoxin]</text>
        <dbReference type="Rhea" id="RHEA:22060"/>
        <dbReference type="Rhea" id="RHEA-COMP:10000"/>
        <dbReference type="Rhea" id="RHEA-COMP:10001"/>
        <dbReference type="Rhea" id="RHEA-COMP:14737"/>
        <dbReference type="Rhea" id="RHEA-COMP:14739"/>
        <dbReference type="ChEBI" id="CHEBI:17319"/>
        <dbReference type="ChEBI" id="CHEBI:29917"/>
        <dbReference type="ChEBI" id="CHEBI:33737"/>
        <dbReference type="ChEBI" id="CHEBI:33738"/>
        <dbReference type="ChEBI" id="CHEBI:57586"/>
        <dbReference type="ChEBI" id="CHEBI:57844"/>
        <dbReference type="ChEBI" id="CHEBI:59789"/>
        <dbReference type="ChEBI" id="CHEBI:64428"/>
        <dbReference type="ChEBI" id="CHEBI:149473"/>
        <dbReference type="EC" id="2.8.1.6"/>
    </reaction>
</comment>
<keyword evidence="9 13" id="KW-0093">Biotin biosynthesis</keyword>
<evidence type="ECO:0000256" key="4">
    <source>
        <dbReference type="ARBA" id="ARBA00022485"/>
    </source>
</evidence>
<evidence type="ECO:0000256" key="9">
    <source>
        <dbReference type="ARBA" id="ARBA00022756"/>
    </source>
</evidence>
<evidence type="ECO:0000256" key="10">
    <source>
        <dbReference type="ARBA" id="ARBA00023004"/>
    </source>
</evidence>
<evidence type="ECO:0000256" key="8">
    <source>
        <dbReference type="ARBA" id="ARBA00022723"/>
    </source>
</evidence>
<dbReference type="Pfam" id="PF06968">
    <property type="entry name" value="BATS"/>
    <property type="match status" value="1"/>
</dbReference>
<feature type="binding site" evidence="13">
    <location>
        <position position="110"/>
    </location>
    <ligand>
        <name>[2Fe-2S] cluster</name>
        <dbReference type="ChEBI" id="CHEBI:190135"/>
    </ligand>
</feature>
<keyword evidence="6 13" id="KW-0949">S-adenosyl-L-methionine</keyword>
<feature type="binding site" evidence="13">
    <location>
        <position position="202"/>
    </location>
    <ligand>
        <name>[2Fe-2S] cluster</name>
        <dbReference type="ChEBI" id="CHEBI:190135"/>
    </ligand>
</feature>
<dbReference type="Gene3D" id="3.20.20.70">
    <property type="entry name" value="Aldolase class I"/>
    <property type="match status" value="1"/>
</dbReference>
<dbReference type="PANTHER" id="PTHR22976">
    <property type="entry name" value="BIOTIN SYNTHASE"/>
    <property type="match status" value="1"/>
</dbReference>
<dbReference type="NCBIfam" id="TIGR00433">
    <property type="entry name" value="bioB"/>
    <property type="match status" value="1"/>
</dbReference>
<dbReference type="InterPro" id="IPR058240">
    <property type="entry name" value="rSAM_sf"/>
</dbReference>
<evidence type="ECO:0000313" key="16">
    <source>
        <dbReference type="Proteomes" id="UP001523216"/>
    </source>
</evidence>
<dbReference type="HAMAP" id="MF_01694">
    <property type="entry name" value="BioB"/>
    <property type="match status" value="1"/>
</dbReference>
<comment type="function">
    <text evidence="13">Catalyzes the conversion of dethiobiotin (DTB) to biotin by the insertion of a sulfur atom into dethiobiotin via a radical-based mechanism.</text>
</comment>
<keyword evidence="5 13" id="KW-0808">Transferase</keyword>
<dbReference type="PANTHER" id="PTHR22976:SF2">
    <property type="entry name" value="BIOTIN SYNTHASE, MITOCHONDRIAL"/>
    <property type="match status" value="1"/>
</dbReference>
<evidence type="ECO:0000259" key="14">
    <source>
        <dbReference type="PROSITE" id="PS51918"/>
    </source>
</evidence>
<evidence type="ECO:0000256" key="11">
    <source>
        <dbReference type="ARBA" id="ARBA00023014"/>
    </source>
</evidence>
<dbReference type="InterPro" id="IPR007197">
    <property type="entry name" value="rSAM"/>
</dbReference>
<dbReference type="InterPro" id="IPR002684">
    <property type="entry name" value="Biotin_synth/BioAB"/>
</dbReference>
<feature type="binding site" evidence="13">
    <location>
        <position position="74"/>
    </location>
    <ligand>
        <name>[4Fe-4S] cluster</name>
        <dbReference type="ChEBI" id="CHEBI:49883"/>
        <note>4Fe-4S-S-AdoMet</note>
    </ligand>
</feature>
<comment type="subunit">
    <text evidence="13">Homodimer.</text>
</comment>
<protein>
    <recommendedName>
        <fullName evidence="3 13">Biotin synthase</fullName>
        <ecNumber evidence="3 13">2.8.1.6</ecNumber>
    </recommendedName>
</protein>